<dbReference type="NCBIfam" id="NF008680">
    <property type="entry name" value="PRK11700.1-3"/>
    <property type="match status" value="1"/>
</dbReference>
<dbReference type="InterPro" id="IPR029068">
    <property type="entry name" value="Glyas_Bleomycin-R_OHBP_Dase"/>
</dbReference>
<proteinExistence type="predicted"/>
<dbReference type="PANTHER" id="PTHR37519">
    <property type="match status" value="1"/>
</dbReference>
<evidence type="ECO:0000313" key="2">
    <source>
        <dbReference type="Proteomes" id="UP000230282"/>
    </source>
</evidence>
<accession>A0A2M8RWW8</accession>
<protein>
    <submittedName>
        <fullName evidence="1">Metalloprotein</fullName>
    </submittedName>
</protein>
<dbReference type="AlphaFoldDB" id="A0A2M8RWW8"/>
<dbReference type="SUPFAM" id="SSF54593">
    <property type="entry name" value="Glyoxalase/Bleomycin resistance protein/Dihydroxybiphenyl dioxygenase"/>
    <property type="match status" value="1"/>
</dbReference>
<dbReference type="PANTHER" id="PTHR37519:SF1">
    <property type="entry name" value="DIHYDROXYBIPHENYL DIOXYGENASE DOMAIN-CONTAINING PROTEIN"/>
    <property type="match status" value="1"/>
</dbReference>
<dbReference type="EMBL" id="PHGZ01000008">
    <property type="protein sequence ID" value="PJG83380.1"/>
    <property type="molecule type" value="Genomic_DNA"/>
</dbReference>
<dbReference type="InterPro" id="IPR010393">
    <property type="entry name" value="DUF991_YecM-like"/>
</dbReference>
<comment type="caution">
    <text evidence="1">The sequence shown here is derived from an EMBL/GenBank/DDBJ whole genome shotgun (WGS) entry which is preliminary data.</text>
</comment>
<reference evidence="1 2" key="1">
    <citation type="submission" date="2017-11" db="EMBL/GenBank/DDBJ databases">
        <title>Reclassification of Bisgaard taxon 5 as Caviibacterium pharyngocola gen. nov., sp. nov.</title>
        <authorList>
            <person name="Christensen H."/>
        </authorList>
    </citation>
    <scope>NUCLEOTIDE SEQUENCE [LARGE SCALE GENOMIC DNA]</scope>
    <source>
        <strain evidence="1 2">7_3</strain>
    </source>
</reference>
<dbReference type="OrthoDB" id="5689462at2"/>
<name>A0A2M8RWW8_9PAST</name>
<dbReference type="RefSeq" id="WP_100296317.1">
    <property type="nucleotide sequence ID" value="NZ_PHGZ01000008.1"/>
</dbReference>
<evidence type="ECO:0000313" key="1">
    <source>
        <dbReference type="EMBL" id="PJG83380.1"/>
    </source>
</evidence>
<dbReference type="Gene3D" id="3.10.180.10">
    <property type="entry name" value="2,3-Dihydroxybiphenyl 1,2-Dioxygenase, domain 1"/>
    <property type="match status" value="1"/>
</dbReference>
<organism evidence="1 2">
    <name type="scientific">Caviibacterium pharyngocola</name>
    <dbReference type="NCBI Taxonomy" id="28159"/>
    <lineage>
        <taxon>Bacteria</taxon>
        <taxon>Pseudomonadati</taxon>
        <taxon>Pseudomonadota</taxon>
        <taxon>Gammaproteobacteria</taxon>
        <taxon>Pasteurellales</taxon>
        <taxon>Pasteurellaceae</taxon>
        <taxon>Caviibacterium</taxon>
    </lineage>
</organism>
<gene>
    <name evidence="1" type="ORF">CVP04_04460</name>
</gene>
<dbReference type="Proteomes" id="UP000230282">
    <property type="component" value="Unassembled WGS sequence"/>
</dbReference>
<sequence>MTTFNVHHPLFATNPTGLQEFIEFERKIDELAAQMRIRLSEYEIDHLAIRVNQRKDAEDRLTALLKCGTILSDNIVNGRNIYLIKLNEPLIFAGQTVDIVELPFPKNKKYLYDSWEHIELVMPFLYKESTNEWVERINSLFLWNRLTDLNVKISEPKVEGERLPNPSIAVSFCDERRNHTCIKVHPYNIKKIIEV</sequence>
<dbReference type="Pfam" id="PF06185">
    <property type="entry name" value="YecM"/>
    <property type="match status" value="1"/>
</dbReference>
<keyword evidence="2" id="KW-1185">Reference proteome</keyword>
<dbReference type="GO" id="GO:0005829">
    <property type="term" value="C:cytosol"/>
    <property type="evidence" value="ECO:0007669"/>
    <property type="project" value="TreeGrafter"/>
</dbReference>